<evidence type="ECO:0000256" key="5">
    <source>
        <dbReference type="ARBA" id="ARBA00022448"/>
    </source>
</evidence>
<evidence type="ECO:0000256" key="6">
    <source>
        <dbReference type="ARBA" id="ARBA00022475"/>
    </source>
</evidence>
<feature type="transmembrane region" description="Helical" evidence="12">
    <location>
        <begin position="236"/>
        <end position="254"/>
    </location>
</feature>
<dbReference type="InterPro" id="IPR030922">
    <property type="entry name" value="LptF"/>
</dbReference>
<comment type="subcellular location">
    <subcellularLocation>
        <location evidence="2">Cell inner membrane</location>
        <topology evidence="2">Multi-pass membrane protein</topology>
    </subcellularLocation>
</comment>
<evidence type="ECO:0000256" key="2">
    <source>
        <dbReference type="ARBA" id="ARBA00004429"/>
    </source>
</evidence>
<keyword evidence="10 12" id="KW-0472">Membrane</keyword>
<keyword evidence="5" id="KW-0813">Transport</keyword>
<feature type="transmembrane region" description="Helical" evidence="12">
    <location>
        <begin position="33"/>
        <end position="51"/>
    </location>
</feature>
<evidence type="ECO:0000256" key="8">
    <source>
        <dbReference type="ARBA" id="ARBA00022692"/>
    </source>
</evidence>
<keyword evidence="8 12" id="KW-0812">Transmembrane</keyword>
<sequence length="330" mass="37170">MSGRLINQLASAAAGEIPLEVVFFTLLLRMPSFLEMILPMALFISVLLSYGRMYAENEMSVLSATGFSERRLLAYTMIPGFAVMSVVGTFSLYLSPLGAEKMEDLYEKQAEMTEFELLVPGRFQSMKKGSRVTYTESLSSDKTVMQQVFIADGDTLMLADEGSQYFSPETGSRFLELHNGRRFDLDPETAGLQVLEFERYGVKIADESEERRKVRKDAVSTLDLLSSTDPKFQAQLHWRVSLIVMVPILVLIAFPLSKVSPRQGRFARMFPAIILFMVYISLLIAMRGMLEKERVPAVAMWALHGVYLLIGLALLIGPELLRRRHAGRML</sequence>
<evidence type="ECO:0000313" key="13">
    <source>
        <dbReference type="EMBL" id="GAA6145095.1"/>
    </source>
</evidence>
<evidence type="ECO:0000256" key="11">
    <source>
        <dbReference type="ARBA" id="ARBA00026081"/>
    </source>
</evidence>
<feature type="transmembrane region" description="Helical" evidence="12">
    <location>
        <begin position="298"/>
        <end position="321"/>
    </location>
</feature>
<dbReference type="EMBL" id="BAABWH010000003">
    <property type="protein sequence ID" value="GAA6145095.1"/>
    <property type="molecule type" value="Genomic_DNA"/>
</dbReference>
<dbReference type="PANTHER" id="PTHR33529:SF7">
    <property type="entry name" value="LIPOPOLYSACCHARIDE EXPORT SYSTEM PERMEASE PROTEIN LPTF"/>
    <property type="match status" value="1"/>
</dbReference>
<feature type="transmembrane region" description="Helical" evidence="12">
    <location>
        <begin position="266"/>
        <end position="286"/>
    </location>
</feature>
<gene>
    <name evidence="13" type="primary">lptF</name>
    <name evidence="13" type="ORF">NBRC116585_12130</name>
</gene>
<evidence type="ECO:0000256" key="3">
    <source>
        <dbReference type="ARBA" id="ARBA00007725"/>
    </source>
</evidence>
<evidence type="ECO:0000256" key="4">
    <source>
        <dbReference type="ARBA" id="ARBA00014213"/>
    </source>
</evidence>
<comment type="caution">
    <text evidence="13">The sequence shown here is derived from an EMBL/GenBank/DDBJ whole genome shotgun (WGS) entry which is preliminary data.</text>
</comment>
<keyword evidence="9 12" id="KW-1133">Transmembrane helix</keyword>
<accession>A0ABP9ZYL5</accession>
<keyword evidence="6" id="KW-1003">Cell membrane</keyword>
<comment type="similarity">
    <text evidence="3">Belongs to the LptF/LptG family.</text>
</comment>
<organism evidence="13 14">
    <name type="scientific">Thalassolituus maritimus</name>
    <dbReference type="NCBI Taxonomy" id="484498"/>
    <lineage>
        <taxon>Bacteria</taxon>
        <taxon>Pseudomonadati</taxon>
        <taxon>Pseudomonadota</taxon>
        <taxon>Gammaproteobacteria</taxon>
        <taxon>Oceanospirillales</taxon>
        <taxon>Oceanospirillaceae</taxon>
        <taxon>Thalassolituus</taxon>
    </lineage>
</organism>
<dbReference type="NCBIfam" id="TIGR04407">
    <property type="entry name" value="LptF_YjgP"/>
    <property type="match status" value="1"/>
</dbReference>
<evidence type="ECO:0000256" key="1">
    <source>
        <dbReference type="ARBA" id="ARBA00002265"/>
    </source>
</evidence>
<evidence type="ECO:0000256" key="7">
    <source>
        <dbReference type="ARBA" id="ARBA00022519"/>
    </source>
</evidence>
<protein>
    <recommendedName>
        <fullName evidence="4">Lipopolysaccharide export system permease protein LptF</fullName>
    </recommendedName>
</protein>
<keyword evidence="7" id="KW-0997">Cell inner membrane</keyword>
<dbReference type="Pfam" id="PF03739">
    <property type="entry name" value="LptF_LptG"/>
    <property type="match status" value="1"/>
</dbReference>
<evidence type="ECO:0000256" key="12">
    <source>
        <dbReference type="SAM" id="Phobius"/>
    </source>
</evidence>
<dbReference type="Proteomes" id="UP001481413">
    <property type="component" value="Unassembled WGS sequence"/>
</dbReference>
<name>A0ABP9ZYL5_9GAMM</name>
<feature type="transmembrane region" description="Helical" evidence="12">
    <location>
        <begin position="72"/>
        <end position="94"/>
    </location>
</feature>
<comment type="subunit">
    <text evidence="11">Component of the lipopolysaccharide transport and assembly complex. The LptBFG transporter is composed of two ATP-binding proteins (LptB) and two transmembrane proteins (LptF and LptG).</text>
</comment>
<comment type="function">
    <text evidence="1">Part of the ABC transporter complex LptBFG involved in the translocation of lipopolysaccharide (LPS) from the inner membrane to the outer membrane.</text>
</comment>
<proteinExistence type="inferred from homology"/>
<evidence type="ECO:0000256" key="10">
    <source>
        <dbReference type="ARBA" id="ARBA00023136"/>
    </source>
</evidence>
<keyword evidence="14" id="KW-1185">Reference proteome</keyword>
<evidence type="ECO:0000313" key="14">
    <source>
        <dbReference type="Proteomes" id="UP001481413"/>
    </source>
</evidence>
<evidence type="ECO:0000256" key="9">
    <source>
        <dbReference type="ARBA" id="ARBA00022989"/>
    </source>
</evidence>
<dbReference type="InterPro" id="IPR005495">
    <property type="entry name" value="LptG/LptF_permease"/>
</dbReference>
<dbReference type="PANTHER" id="PTHR33529">
    <property type="entry name" value="SLR0882 PROTEIN-RELATED"/>
    <property type="match status" value="1"/>
</dbReference>
<reference evidence="13 14" key="1">
    <citation type="submission" date="2024-04" db="EMBL/GenBank/DDBJ databases">
        <title>Draft genome sequence of Thalassolituus maritimus NBRC 116585.</title>
        <authorList>
            <person name="Miyakawa T."/>
            <person name="Kusuya Y."/>
            <person name="Miura T."/>
        </authorList>
    </citation>
    <scope>NUCLEOTIDE SEQUENCE [LARGE SCALE GENOMIC DNA]</scope>
    <source>
        <strain evidence="13 14">5NW40-0001</strain>
    </source>
</reference>